<proteinExistence type="inferred from homology"/>
<dbReference type="InterPro" id="IPR014729">
    <property type="entry name" value="Rossmann-like_a/b/a_fold"/>
</dbReference>
<dbReference type="InterPro" id="IPR051786">
    <property type="entry name" value="ASN_synthetase/amidase"/>
</dbReference>
<evidence type="ECO:0000256" key="5">
    <source>
        <dbReference type="ARBA" id="ARBA00022840"/>
    </source>
</evidence>
<dbReference type="GO" id="GO:0004066">
    <property type="term" value="F:asparagine synthase (glutamine-hydrolyzing) activity"/>
    <property type="evidence" value="ECO:0007669"/>
    <property type="project" value="UniProtKB-EC"/>
</dbReference>
<keyword evidence="11" id="KW-0436">Ligase</keyword>
<dbReference type="InterPro" id="IPR006426">
    <property type="entry name" value="Asn_synth_AEB"/>
</dbReference>
<comment type="pathway">
    <text evidence="1">Amino-acid biosynthesis; L-asparagine biosynthesis; L-asparagine from L-aspartate (L-Gln route): step 1/1.</text>
</comment>
<dbReference type="Proteomes" id="UP000321945">
    <property type="component" value="Unassembled WGS sequence"/>
</dbReference>
<feature type="binding site" evidence="9">
    <location>
        <position position="259"/>
    </location>
    <ligand>
        <name>ATP</name>
        <dbReference type="ChEBI" id="CHEBI:30616"/>
    </ligand>
</feature>
<feature type="binding site" evidence="9">
    <location>
        <position position="95"/>
    </location>
    <ligand>
        <name>L-glutamine</name>
        <dbReference type="ChEBI" id="CHEBI:58359"/>
    </ligand>
</feature>
<dbReference type="Gene3D" id="3.60.20.10">
    <property type="entry name" value="Glutamine Phosphoribosylpyrophosphate, subunit 1, domain 1"/>
    <property type="match status" value="1"/>
</dbReference>
<dbReference type="OrthoDB" id="9763290at2"/>
<evidence type="ECO:0000256" key="8">
    <source>
        <dbReference type="PIRSR" id="PIRSR001589-1"/>
    </source>
</evidence>
<dbReference type="CDD" id="cd01991">
    <property type="entry name" value="Asn_synthase_B_C"/>
    <property type="match status" value="1"/>
</dbReference>
<comment type="caution">
    <text evidence="11">The sequence shown here is derived from an EMBL/GenBank/DDBJ whole genome shotgun (WGS) entry which is preliminary data.</text>
</comment>
<protein>
    <recommendedName>
        <fullName evidence="3">asparagine synthase (glutamine-hydrolyzing)</fullName>
        <ecNumber evidence="3">6.3.5.4</ecNumber>
    </recommendedName>
</protein>
<name>A0A5C6YTL9_9FLAO</name>
<evidence type="ECO:0000313" key="11">
    <source>
        <dbReference type="EMBL" id="TXD70281.1"/>
    </source>
</evidence>
<dbReference type="NCBIfam" id="TIGR01536">
    <property type="entry name" value="asn_synth_AEB"/>
    <property type="match status" value="1"/>
</dbReference>
<dbReference type="AlphaFoldDB" id="A0A5C6YTL9"/>
<dbReference type="EMBL" id="VORU01000002">
    <property type="protein sequence ID" value="TXD70281.1"/>
    <property type="molecule type" value="Genomic_DNA"/>
</dbReference>
<feature type="binding site" evidence="9">
    <location>
        <position position="286"/>
    </location>
    <ligand>
        <name>ATP</name>
        <dbReference type="ChEBI" id="CHEBI:30616"/>
    </ligand>
</feature>
<keyword evidence="4 9" id="KW-0547">Nucleotide-binding</keyword>
<dbReference type="PROSITE" id="PS51278">
    <property type="entry name" value="GATASE_TYPE_2"/>
    <property type="match status" value="1"/>
</dbReference>
<dbReference type="EC" id="6.3.5.4" evidence="3"/>
<accession>A0A5C6YTL9</accession>
<evidence type="ECO:0000256" key="1">
    <source>
        <dbReference type="ARBA" id="ARBA00005187"/>
    </source>
</evidence>
<organism evidence="11 12">
    <name type="scientific">Aequorivita lipolytica</name>
    <dbReference type="NCBI Taxonomy" id="153267"/>
    <lineage>
        <taxon>Bacteria</taxon>
        <taxon>Pseudomonadati</taxon>
        <taxon>Bacteroidota</taxon>
        <taxon>Flavobacteriia</taxon>
        <taxon>Flavobacteriales</taxon>
        <taxon>Flavobacteriaceae</taxon>
        <taxon>Aequorivita</taxon>
    </lineage>
</organism>
<feature type="domain" description="Glutamine amidotransferase type-2" evidence="10">
    <location>
        <begin position="2"/>
        <end position="208"/>
    </location>
</feature>
<evidence type="ECO:0000256" key="9">
    <source>
        <dbReference type="PIRSR" id="PIRSR001589-2"/>
    </source>
</evidence>
<gene>
    <name evidence="11" type="primary">asnB</name>
    <name evidence="11" type="ORF">ESV24_03715</name>
</gene>
<evidence type="ECO:0000256" key="3">
    <source>
        <dbReference type="ARBA" id="ARBA00012737"/>
    </source>
</evidence>
<dbReference type="InterPro" id="IPR001962">
    <property type="entry name" value="Asn_synthase"/>
</dbReference>
<keyword evidence="8" id="KW-0028">Amino-acid biosynthesis</keyword>
<evidence type="ECO:0000259" key="10">
    <source>
        <dbReference type="PROSITE" id="PS51278"/>
    </source>
</evidence>
<dbReference type="GO" id="GO:0006529">
    <property type="term" value="P:asparagine biosynthetic process"/>
    <property type="evidence" value="ECO:0007669"/>
    <property type="project" value="UniProtKB-KW"/>
</dbReference>
<dbReference type="Pfam" id="PF00733">
    <property type="entry name" value="Asn_synthase"/>
    <property type="match status" value="1"/>
</dbReference>
<comment type="catalytic activity">
    <reaction evidence="7">
        <text>L-aspartate + L-glutamine + ATP + H2O = L-asparagine + L-glutamate + AMP + diphosphate + H(+)</text>
        <dbReference type="Rhea" id="RHEA:12228"/>
        <dbReference type="ChEBI" id="CHEBI:15377"/>
        <dbReference type="ChEBI" id="CHEBI:15378"/>
        <dbReference type="ChEBI" id="CHEBI:29985"/>
        <dbReference type="ChEBI" id="CHEBI:29991"/>
        <dbReference type="ChEBI" id="CHEBI:30616"/>
        <dbReference type="ChEBI" id="CHEBI:33019"/>
        <dbReference type="ChEBI" id="CHEBI:58048"/>
        <dbReference type="ChEBI" id="CHEBI:58359"/>
        <dbReference type="ChEBI" id="CHEBI:456215"/>
        <dbReference type="EC" id="6.3.5.4"/>
    </reaction>
</comment>
<evidence type="ECO:0000256" key="7">
    <source>
        <dbReference type="ARBA" id="ARBA00048741"/>
    </source>
</evidence>
<evidence type="ECO:0000256" key="6">
    <source>
        <dbReference type="ARBA" id="ARBA00022962"/>
    </source>
</evidence>
<dbReference type="CDD" id="cd00712">
    <property type="entry name" value="AsnB"/>
    <property type="match status" value="1"/>
</dbReference>
<dbReference type="PANTHER" id="PTHR43284">
    <property type="entry name" value="ASPARAGINE SYNTHETASE (GLUTAMINE-HYDROLYZING)"/>
    <property type="match status" value="1"/>
</dbReference>
<feature type="active site" description="For GATase activity" evidence="8">
    <location>
        <position position="2"/>
    </location>
</feature>
<dbReference type="InterPro" id="IPR017932">
    <property type="entry name" value="GATase_2_dom"/>
</dbReference>
<dbReference type="SUPFAM" id="SSF56235">
    <property type="entry name" value="N-terminal nucleophile aminohydrolases (Ntn hydrolases)"/>
    <property type="match status" value="1"/>
</dbReference>
<evidence type="ECO:0000256" key="4">
    <source>
        <dbReference type="ARBA" id="ARBA00022741"/>
    </source>
</evidence>
<dbReference type="InterPro" id="IPR033738">
    <property type="entry name" value="AsnB_N"/>
</dbReference>
<comment type="similarity">
    <text evidence="2">Belongs to the asparagine synthetase family.</text>
</comment>
<dbReference type="RefSeq" id="WP_111815318.1">
    <property type="nucleotide sequence ID" value="NZ_CBCRZQ010000003.1"/>
</dbReference>
<dbReference type="Gene3D" id="3.40.50.620">
    <property type="entry name" value="HUPs"/>
    <property type="match status" value="1"/>
</dbReference>
<dbReference type="InterPro" id="IPR029055">
    <property type="entry name" value="Ntn_hydrolases_N"/>
</dbReference>
<evidence type="ECO:0000256" key="2">
    <source>
        <dbReference type="ARBA" id="ARBA00005752"/>
    </source>
</evidence>
<keyword evidence="5 9" id="KW-0067">ATP-binding</keyword>
<sequence>MCGILGAVNKHFDESTLTLINHRGPDSLGVKKFEVGTHKVLLGMTRLAIVDLSEAGKQPMMSSCGNYAIIFNGEIYNHMQLREKLLETEFKGHSDTETVLYYLKKFGIDAVKDFNGIFGFSFLDISARKIFLARDIFGVKPLYYLVRGESLVFSSEIRTIKNIENQTLSIDEDNLATLLKLRYLPSPLTLYAQINKIKPGHYISVDLENPHFDIIEKYFVKPQKKQNIPIGYPIVEMYGKYLDEAVKRQLMADVEVGILLSGGIDSAVIAALAQKNSKKKLKAFTIGFEGDYEEDEIEQAEKTAEILGLEHYSKKINFTDFLSIIKETTRIIEEPLATTSSIPMYFLAQMASSHVKVVLTGQGADEPLGGYQKYQGELISQRIPRGLINLSKKIIPYTGIKSEKILRASKSLGEPEDIKRFLNVSSLFSNDEIGRLLKVGNSKASGLIEYFYNLLDLKQKKYSVERMMALDTRMNLADDLLLYTDKISMNFSLECRVPMLDLELVNFIESLPIDQRIKIGKSKIIHKKFAKEILPLEIINRKKMAFQSPTNFWFKKHHKVITELLLGSSAFTNILDEKEVKAIINQHIEGYNREKQIFLMLSVYYWLEYF</sequence>
<dbReference type="PIRSF" id="PIRSF001589">
    <property type="entry name" value="Asn_synthetase_glu-h"/>
    <property type="match status" value="1"/>
</dbReference>
<keyword evidence="8" id="KW-0061">Asparagine biosynthesis</keyword>
<keyword evidence="6 8" id="KW-0315">Glutamine amidotransferase</keyword>
<dbReference type="Pfam" id="PF13537">
    <property type="entry name" value="GATase_7"/>
    <property type="match status" value="1"/>
</dbReference>
<keyword evidence="12" id="KW-1185">Reference proteome</keyword>
<dbReference type="SUPFAM" id="SSF52402">
    <property type="entry name" value="Adenine nucleotide alpha hydrolases-like"/>
    <property type="match status" value="1"/>
</dbReference>
<dbReference type="GO" id="GO:0005524">
    <property type="term" value="F:ATP binding"/>
    <property type="evidence" value="ECO:0007669"/>
    <property type="project" value="UniProtKB-KW"/>
</dbReference>
<evidence type="ECO:0000313" key="12">
    <source>
        <dbReference type="Proteomes" id="UP000321945"/>
    </source>
</evidence>
<reference evidence="11 12" key="1">
    <citation type="submission" date="2019-08" db="EMBL/GenBank/DDBJ databases">
        <title>Genome of Aequorivita lipolytica Y10-2 (type strain).</title>
        <authorList>
            <person name="Bowman J.P."/>
        </authorList>
    </citation>
    <scope>NUCLEOTIDE SEQUENCE [LARGE SCALE GENOMIC DNA]</scope>
    <source>
        <strain evidence="11 12">Y10-2</strain>
    </source>
</reference>
<dbReference type="PANTHER" id="PTHR43284:SF1">
    <property type="entry name" value="ASPARAGINE SYNTHETASE"/>
    <property type="match status" value="1"/>
</dbReference>